<keyword evidence="1" id="KW-0175">Coiled coil</keyword>
<dbReference type="Proteomes" id="UP001321760">
    <property type="component" value="Unassembled WGS sequence"/>
</dbReference>
<evidence type="ECO:0000313" key="2">
    <source>
        <dbReference type="EMBL" id="KAK4448740.1"/>
    </source>
</evidence>
<sequence>MASPNPPEKKLGPSPMQQIFEMLNEKFGQGDGEVFQMEFPGRVLDQGTYDYAGSDTINAQQLKPQTVYDAEFRLSDDMYNISNITSGPNEKKLSQVFSEIVFNLIPSSPEEDATEELLHADQDKIRKWLLEEVPNWDPPKEDILEGIPKEWDGSKPAHTEPEKKFKDVKTAETISRVDLYQKLLDKYETERFRWQNFKVKARPPDLLHAAETDIDNYNRMLAMYAPIVDAKLEALWTLVLVRGLYHRVRHLIGLVDVGSASEILQRAKENLRASVLRSIDDTQDVFPVYFSPATWASKLSTAFRPEDLLSDERTVHAQILEKQKERANLLLQMSRLTVTDTEIEKLSTAEREAKRLYIDARDGLLTRYSDTAISAIKLYFDAKSRHDQRGAAAAISAIKNPTELNTALAKVNEPPLEDKDFEDIKSWQADLIKKQSNLQNASEALSRLQLTLAEARGGQNKAALYSLQERIASLTVDIEYLTKMLSAAENPTGFVLVKAGDEVKGVRPTEDTDHSQPVPQNIILPPIAGSASVWTEINESLTKYESYYTTMQQSAVSHIDWAAHLFFGSASGSKSSSSSTSKQSNSVNGMSIQIAFRCMKVTLSRPWLDASLFAQTREYRRNLLTPISKLDAGDIKAALLIEPDQDKAKHDDKEKTLTEANKALLPAWPKAFILAKEVHIIFTSTEKWDDNVVTDLRKQMDAGGGVLCFSCAKSESSSEHRTSAAVRSEEHKLDIRIPAPQIIGWVQQLCPKDECQSDYHPLKQSQFALTRPEVAVV</sequence>
<feature type="coiled-coil region" evidence="1">
    <location>
        <begin position="424"/>
        <end position="451"/>
    </location>
</feature>
<reference evidence="2" key="1">
    <citation type="journal article" date="2023" name="Mol. Phylogenet. Evol.">
        <title>Genome-scale phylogeny and comparative genomics of the fungal order Sordariales.</title>
        <authorList>
            <person name="Hensen N."/>
            <person name="Bonometti L."/>
            <person name="Westerberg I."/>
            <person name="Brannstrom I.O."/>
            <person name="Guillou S."/>
            <person name="Cros-Aarteil S."/>
            <person name="Calhoun S."/>
            <person name="Haridas S."/>
            <person name="Kuo A."/>
            <person name="Mondo S."/>
            <person name="Pangilinan J."/>
            <person name="Riley R."/>
            <person name="LaButti K."/>
            <person name="Andreopoulos B."/>
            <person name="Lipzen A."/>
            <person name="Chen C."/>
            <person name="Yan M."/>
            <person name="Daum C."/>
            <person name="Ng V."/>
            <person name="Clum A."/>
            <person name="Steindorff A."/>
            <person name="Ohm R.A."/>
            <person name="Martin F."/>
            <person name="Silar P."/>
            <person name="Natvig D.O."/>
            <person name="Lalanne C."/>
            <person name="Gautier V."/>
            <person name="Ament-Velasquez S.L."/>
            <person name="Kruys A."/>
            <person name="Hutchinson M.I."/>
            <person name="Powell A.J."/>
            <person name="Barry K."/>
            <person name="Miller A.N."/>
            <person name="Grigoriev I.V."/>
            <person name="Debuchy R."/>
            <person name="Gladieux P."/>
            <person name="Hiltunen Thoren M."/>
            <person name="Johannesson H."/>
        </authorList>
    </citation>
    <scope>NUCLEOTIDE SEQUENCE</scope>
    <source>
        <strain evidence="2">PSN243</strain>
    </source>
</reference>
<comment type="caution">
    <text evidence="2">The sequence shown here is derived from an EMBL/GenBank/DDBJ whole genome shotgun (WGS) entry which is preliminary data.</text>
</comment>
<dbReference type="AlphaFoldDB" id="A0AAV9GL90"/>
<name>A0AAV9GL90_9PEZI</name>
<dbReference type="EMBL" id="MU865941">
    <property type="protein sequence ID" value="KAK4448740.1"/>
    <property type="molecule type" value="Genomic_DNA"/>
</dbReference>
<organism evidence="2 3">
    <name type="scientific">Podospora aff. communis PSN243</name>
    <dbReference type="NCBI Taxonomy" id="3040156"/>
    <lineage>
        <taxon>Eukaryota</taxon>
        <taxon>Fungi</taxon>
        <taxon>Dikarya</taxon>
        <taxon>Ascomycota</taxon>
        <taxon>Pezizomycotina</taxon>
        <taxon>Sordariomycetes</taxon>
        <taxon>Sordariomycetidae</taxon>
        <taxon>Sordariales</taxon>
        <taxon>Podosporaceae</taxon>
        <taxon>Podospora</taxon>
    </lineage>
</organism>
<reference evidence="2" key="2">
    <citation type="submission" date="2023-05" db="EMBL/GenBank/DDBJ databases">
        <authorList>
            <consortium name="Lawrence Berkeley National Laboratory"/>
            <person name="Steindorff A."/>
            <person name="Hensen N."/>
            <person name="Bonometti L."/>
            <person name="Westerberg I."/>
            <person name="Brannstrom I.O."/>
            <person name="Guillou S."/>
            <person name="Cros-Aarteil S."/>
            <person name="Calhoun S."/>
            <person name="Haridas S."/>
            <person name="Kuo A."/>
            <person name="Mondo S."/>
            <person name="Pangilinan J."/>
            <person name="Riley R."/>
            <person name="Labutti K."/>
            <person name="Andreopoulos B."/>
            <person name="Lipzen A."/>
            <person name="Chen C."/>
            <person name="Yanf M."/>
            <person name="Daum C."/>
            <person name="Ng V."/>
            <person name="Clum A."/>
            <person name="Ohm R."/>
            <person name="Martin F."/>
            <person name="Silar P."/>
            <person name="Natvig D."/>
            <person name="Lalanne C."/>
            <person name="Gautier V."/>
            <person name="Ament-Velasquez S.L."/>
            <person name="Kruys A."/>
            <person name="Hutchinson M.I."/>
            <person name="Powell A.J."/>
            <person name="Barry K."/>
            <person name="Miller A.N."/>
            <person name="Grigoriev I.V."/>
            <person name="Debuchy R."/>
            <person name="Gladieux P."/>
            <person name="Thoren M.H."/>
            <person name="Johannesson H."/>
        </authorList>
    </citation>
    <scope>NUCLEOTIDE SEQUENCE</scope>
    <source>
        <strain evidence="2">PSN243</strain>
    </source>
</reference>
<protein>
    <submittedName>
        <fullName evidence="2">Uncharacterized protein</fullName>
    </submittedName>
</protein>
<gene>
    <name evidence="2" type="ORF">QBC34DRAFT_406655</name>
</gene>
<keyword evidence="3" id="KW-1185">Reference proteome</keyword>
<accession>A0AAV9GL90</accession>
<proteinExistence type="predicted"/>
<evidence type="ECO:0000313" key="3">
    <source>
        <dbReference type="Proteomes" id="UP001321760"/>
    </source>
</evidence>
<evidence type="ECO:0000256" key="1">
    <source>
        <dbReference type="SAM" id="Coils"/>
    </source>
</evidence>